<proteinExistence type="predicted"/>
<dbReference type="Gene3D" id="3.40.140.10">
    <property type="entry name" value="Cytidine Deaminase, domain 2"/>
    <property type="match status" value="1"/>
</dbReference>
<feature type="non-terminal residue" evidence="2">
    <location>
        <position position="1"/>
    </location>
</feature>
<keyword evidence="2" id="KW-0378">Hydrolase</keyword>
<protein>
    <submittedName>
        <fullName evidence="2">Nucleoside deaminase</fullName>
        <ecNumber evidence="2">3.5.4.33</ecNumber>
    </submittedName>
</protein>
<evidence type="ECO:0000313" key="2">
    <source>
        <dbReference type="EMBL" id="MDL2345427.1"/>
    </source>
</evidence>
<dbReference type="EMBL" id="JASNGB010000199">
    <property type="protein sequence ID" value="MDL2345427.1"/>
    <property type="molecule type" value="Genomic_DNA"/>
</dbReference>
<organism evidence="2 3">
    <name type="scientific">Deinococcus rhizophilus</name>
    <dbReference type="NCBI Taxonomy" id="3049544"/>
    <lineage>
        <taxon>Bacteria</taxon>
        <taxon>Thermotogati</taxon>
        <taxon>Deinococcota</taxon>
        <taxon>Deinococci</taxon>
        <taxon>Deinococcales</taxon>
        <taxon>Deinococcaceae</taxon>
        <taxon>Deinococcus</taxon>
    </lineage>
</organism>
<gene>
    <name evidence="2" type="ORF">QOL99_14895</name>
</gene>
<keyword evidence="3" id="KW-1185">Reference proteome</keyword>
<dbReference type="GO" id="GO:0052717">
    <property type="term" value="F:tRNA-specific adenosine-34 deaminase activity"/>
    <property type="evidence" value="ECO:0007669"/>
    <property type="project" value="UniProtKB-EC"/>
</dbReference>
<accession>A0ABT7JK43</accession>
<dbReference type="PANTHER" id="PTHR11079">
    <property type="entry name" value="CYTOSINE DEAMINASE FAMILY MEMBER"/>
    <property type="match status" value="1"/>
</dbReference>
<comment type="caution">
    <text evidence="2">The sequence shown here is derived from an EMBL/GenBank/DDBJ whole genome shotgun (WGS) entry which is preliminary data.</text>
</comment>
<dbReference type="PANTHER" id="PTHR11079:SF202">
    <property type="entry name" value="TRNA-SPECIFIC ADENOSINE DEAMINASE"/>
    <property type="match status" value="1"/>
</dbReference>
<dbReference type="CDD" id="cd01285">
    <property type="entry name" value="nucleoside_deaminase"/>
    <property type="match status" value="1"/>
</dbReference>
<dbReference type="RefSeq" id="WP_285524972.1">
    <property type="nucleotide sequence ID" value="NZ_JASNGB010000199.1"/>
</dbReference>
<feature type="domain" description="CMP/dCMP-type deaminase" evidence="1">
    <location>
        <begin position="1"/>
        <end position="91"/>
    </location>
</feature>
<dbReference type="InterPro" id="IPR016193">
    <property type="entry name" value="Cytidine_deaminase-like"/>
</dbReference>
<dbReference type="PROSITE" id="PS51747">
    <property type="entry name" value="CYT_DCMP_DEAMINASES_2"/>
    <property type="match status" value="1"/>
</dbReference>
<dbReference type="Proteomes" id="UP001302059">
    <property type="component" value="Unassembled WGS sequence"/>
</dbReference>
<dbReference type="InterPro" id="IPR002125">
    <property type="entry name" value="CMP_dCMP_dom"/>
</dbReference>
<reference evidence="2 3" key="1">
    <citation type="submission" date="2023-05" db="EMBL/GenBank/DDBJ databases">
        <authorList>
            <person name="Gao F."/>
        </authorList>
    </citation>
    <scope>NUCLEOTIDE SEQUENCE [LARGE SCALE GENOMIC DNA]</scope>
    <source>
        <strain evidence="2 3">MIMF12</strain>
    </source>
</reference>
<dbReference type="Pfam" id="PF00383">
    <property type="entry name" value="dCMP_cyt_deam_1"/>
    <property type="match status" value="1"/>
</dbReference>
<name>A0ABT7JK43_9DEIO</name>
<dbReference type="SUPFAM" id="SSF53927">
    <property type="entry name" value="Cytidine deaminase-like"/>
    <property type="match status" value="1"/>
</dbReference>
<dbReference type="EC" id="3.5.4.33" evidence="2"/>
<sequence>DGAVVGRGRNTSREHGDMTRHAELGALRGATRTLGPYLTACTLVVTLEPCPMCLGAALEARVGRIVYGAANPRAGALGGVGDLLAHHWGHRPGVTGGVRAAEAARLLRQSFQAVRLRGQDVP</sequence>
<evidence type="ECO:0000313" key="3">
    <source>
        <dbReference type="Proteomes" id="UP001302059"/>
    </source>
</evidence>
<evidence type="ECO:0000259" key="1">
    <source>
        <dbReference type="PROSITE" id="PS51747"/>
    </source>
</evidence>